<accession>A0A1R2BTC4</accession>
<feature type="compositionally biased region" description="Polar residues" evidence="2">
    <location>
        <begin position="357"/>
        <end position="369"/>
    </location>
</feature>
<comment type="caution">
    <text evidence="3">The sequence shown here is derived from an EMBL/GenBank/DDBJ whole genome shotgun (WGS) entry which is preliminary data.</text>
</comment>
<feature type="compositionally biased region" description="Low complexity" evidence="2">
    <location>
        <begin position="787"/>
        <end position="890"/>
    </location>
</feature>
<feature type="coiled-coil region" evidence="1">
    <location>
        <begin position="619"/>
        <end position="649"/>
    </location>
</feature>
<feature type="compositionally biased region" description="Polar residues" evidence="2">
    <location>
        <begin position="973"/>
        <end position="994"/>
    </location>
</feature>
<feature type="compositionally biased region" description="Low complexity" evidence="2">
    <location>
        <begin position="721"/>
        <end position="741"/>
    </location>
</feature>
<evidence type="ECO:0000256" key="2">
    <source>
        <dbReference type="SAM" id="MobiDB-lite"/>
    </source>
</evidence>
<feature type="compositionally biased region" description="Polar residues" evidence="2">
    <location>
        <begin position="475"/>
        <end position="488"/>
    </location>
</feature>
<evidence type="ECO:0000313" key="4">
    <source>
        <dbReference type="Proteomes" id="UP000187209"/>
    </source>
</evidence>
<name>A0A1R2BTC4_9CILI</name>
<feature type="region of interest" description="Disordered" evidence="2">
    <location>
        <begin position="1042"/>
        <end position="1064"/>
    </location>
</feature>
<feature type="compositionally biased region" description="Polar residues" evidence="2">
    <location>
        <begin position="497"/>
        <end position="531"/>
    </location>
</feature>
<feature type="compositionally biased region" description="Basic and acidic residues" evidence="2">
    <location>
        <begin position="310"/>
        <end position="320"/>
    </location>
</feature>
<sequence length="1064" mass="116201">MNKRFTSKILNPRQAEVRRQCGDSVEFAVSGDEGMNSIFKKAYDFFKSKVCGAISSAYNQIFPQAEMSVQYRKDDLIDTKLPPISEIVSVNLPAPRPLCFDSGTSVPTPGRFDFNNSEIDPDNNKKTIPPHDYMKDLPEFTEEDRVKANTPVWKKHSFQVPERFSKKNLPCDVQVKSNPIFEVPQMTSNSKNGEEIPMKSQKSEDFAQATKPVVQDLNSSSKNSLGGSSDKFRFEDKGSAEHKEKPVKENPNSTPILPGKNMRRNEPSNSKNNIFSSPSASQSGNAYLMTPEFKMPQGEKPKNIGFFVSENEKQNPHFESEGFVDNDDDEDDEDEIISKKSETENNAKAGSDKRGSTLGNANKGISFSDQKNEASNFSNPFASASNPIKLLENPFKNTEIAAKTTENPSKIQENPFKPADNPFKNPENTSKTFENSLKNQENTTKPLDNPFKPQDSSTKIPDNLFKPQDSLFKPQDNSLKPQDNSIKPQENPFKPTETFSKPQDTTFKLNNINPPPLQSGSPSSDNPQSKLPSSTDTSPNNPPKSSPQKPNPEINSLNTSSNSLSSNLISTDIPKETTTVNNPQSSNSLNFNNLVSNSSLDSTKNLNPFNANPIPQTSIKNLSEEEKLIKCQQEKIEEEQRKLAAQSSSTDTNVNNPFLSVSNVQQAKPSYVFGSSSSAPSAIPSSLTNALSNNAFAPQVNSGISNSNPFQPTPVTNIPYNPFNNQSSFSNTSNNISTGNFPSTNSNQNNPFPAIQGTQQNPFSTNPANQPYNFSSSTIPQNPYAPNPINQSNPFNNSSFVPSSNSTSNPFSANPIPSSNPASNPFSANPIPSSNPASNPFSTNSISSSNPASNPFSANSIPSSNPTSNLFSTNSIPSSNPASNPFSTNSIPSSNPFNAHSTYQSNPFTGNSAISNNSFVQNSLPFNSNPSNHNPYSNQPDQNLHDIPMNSNLPYENSFNSAFSSNNYNTSYQGQSSNSFMQTDTSTSNFPRQNSSSISFVAQNPFSSGQNSSAVNPRPNIYASNFGTSNTDIRVETNNIPSQVTGTFSMGSVPRSNTRPKRFH</sequence>
<feature type="compositionally biased region" description="Polar residues" evidence="2">
    <location>
        <begin position="267"/>
        <end position="285"/>
    </location>
</feature>
<keyword evidence="1" id="KW-0175">Coiled coil</keyword>
<feature type="compositionally biased region" description="Low complexity" evidence="2">
    <location>
        <begin position="546"/>
        <end position="569"/>
    </location>
</feature>
<protein>
    <submittedName>
        <fullName evidence="3">Uncharacterized protein</fullName>
    </submittedName>
</protein>
<feature type="compositionally biased region" description="Basic and acidic residues" evidence="2">
    <location>
        <begin position="336"/>
        <end position="355"/>
    </location>
</feature>
<feature type="compositionally biased region" description="Polar residues" evidence="2">
    <location>
        <begin position="703"/>
        <end position="719"/>
    </location>
</feature>
<feature type="region of interest" description="Disordered" evidence="2">
    <location>
        <begin position="182"/>
        <end position="387"/>
    </location>
</feature>
<feature type="compositionally biased region" description="Polar residues" evidence="2">
    <location>
        <begin position="891"/>
        <end position="921"/>
    </location>
</feature>
<feature type="compositionally biased region" description="Low complexity" evidence="2">
    <location>
        <begin position="374"/>
        <end position="387"/>
    </location>
</feature>
<evidence type="ECO:0000256" key="1">
    <source>
        <dbReference type="SAM" id="Coils"/>
    </source>
</evidence>
<organism evidence="3 4">
    <name type="scientific">Stentor coeruleus</name>
    <dbReference type="NCBI Taxonomy" id="5963"/>
    <lineage>
        <taxon>Eukaryota</taxon>
        <taxon>Sar</taxon>
        <taxon>Alveolata</taxon>
        <taxon>Ciliophora</taxon>
        <taxon>Postciliodesmatophora</taxon>
        <taxon>Heterotrichea</taxon>
        <taxon>Heterotrichida</taxon>
        <taxon>Stentoridae</taxon>
        <taxon>Stentor</taxon>
    </lineage>
</organism>
<feature type="compositionally biased region" description="Low complexity" evidence="2">
    <location>
        <begin position="581"/>
        <end position="593"/>
    </location>
</feature>
<reference evidence="3 4" key="1">
    <citation type="submission" date="2016-11" db="EMBL/GenBank/DDBJ databases">
        <title>The macronuclear genome of Stentor coeruleus: a giant cell with tiny introns.</title>
        <authorList>
            <person name="Slabodnick M."/>
            <person name="Ruby J.G."/>
            <person name="Reiff S.B."/>
            <person name="Swart E.C."/>
            <person name="Gosai S."/>
            <person name="Prabakaran S."/>
            <person name="Witkowska E."/>
            <person name="Larue G.E."/>
            <person name="Fisher S."/>
            <person name="Freeman R.M."/>
            <person name="Gunawardena J."/>
            <person name="Chu W."/>
            <person name="Stover N.A."/>
            <person name="Gregory B.D."/>
            <person name="Nowacki M."/>
            <person name="Derisi J."/>
            <person name="Roy S.W."/>
            <person name="Marshall W.F."/>
            <person name="Sood P."/>
        </authorList>
    </citation>
    <scope>NUCLEOTIDE SEQUENCE [LARGE SCALE GENOMIC DNA]</scope>
    <source>
        <strain evidence="3">WM001</strain>
    </source>
</reference>
<feature type="region of interest" description="Disordered" evidence="2">
    <location>
        <begin position="399"/>
        <end position="569"/>
    </location>
</feature>
<dbReference type="EMBL" id="MPUH01000443">
    <property type="protein sequence ID" value="OMJ80010.1"/>
    <property type="molecule type" value="Genomic_DNA"/>
</dbReference>
<feature type="compositionally biased region" description="Basic and acidic residues" evidence="2">
    <location>
        <begin position="230"/>
        <end position="248"/>
    </location>
</feature>
<evidence type="ECO:0000313" key="3">
    <source>
        <dbReference type="EMBL" id="OMJ80010.1"/>
    </source>
</evidence>
<feature type="compositionally biased region" description="Polar residues" evidence="2">
    <location>
        <begin position="742"/>
        <end position="781"/>
    </location>
</feature>
<feature type="compositionally biased region" description="Basic and acidic residues" evidence="2">
    <location>
        <begin position="192"/>
        <end position="205"/>
    </location>
</feature>
<dbReference type="AlphaFoldDB" id="A0A1R2BTC4"/>
<feature type="compositionally biased region" description="Low complexity" evidence="2">
    <location>
        <begin position="922"/>
        <end position="940"/>
    </location>
</feature>
<feature type="region of interest" description="Disordered" evidence="2">
    <location>
        <begin position="970"/>
        <end position="994"/>
    </location>
</feature>
<gene>
    <name evidence="3" type="ORF">SteCoe_19833</name>
</gene>
<proteinExistence type="predicted"/>
<dbReference type="OrthoDB" id="327702at2759"/>
<feature type="compositionally biased region" description="Acidic residues" evidence="2">
    <location>
        <begin position="322"/>
        <end position="335"/>
    </location>
</feature>
<feature type="compositionally biased region" description="Polar residues" evidence="2">
    <location>
        <begin position="1042"/>
        <end position="1057"/>
    </location>
</feature>
<feature type="compositionally biased region" description="Low complexity" evidence="2">
    <location>
        <begin position="216"/>
        <end position="229"/>
    </location>
</feature>
<feature type="region of interest" description="Disordered" evidence="2">
    <location>
        <begin position="574"/>
        <end position="593"/>
    </location>
</feature>
<keyword evidence="4" id="KW-1185">Reference proteome</keyword>
<dbReference type="Proteomes" id="UP000187209">
    <property type="component" value="Unassembled WGS sequence"/>
</dbReference>
<feature type="region of interest" description="Disordered" evidence="2">
    <location>
        <begin position="703"/>
        <end position="953"/>
    </location>
</feature>
<feature type="compositionally biased region" description="Polar residues" evidence="2">
    <location>
        <begin position="426"/>
        <end position="446"/>
    </location>
</feature>